<evidence type="ECO:0000256" key="3">
    <source>
        <dbReference type="ARBA" id="ARBA00008621"/>
    </source>
</evidence>
<evidence type="ECO:0000256" key="10">
    <source>
        <dbReference type="ARBA" id="ARBA00030169"/>
    </source>
</evidence>
<evidence type="ECO:0000256" key="11">
    <source>
        <dbReference type="ARBA" id="ARBA00032305"/>
    </source>
</evidence>
<dbReference type="InterPro" id="IPR005493">
    <property type="entry name" value="RraA/RraA-like"/>
</dbReference>
<dbReference type="NCBIfam" id="NF006731">
    <property type="entry name" value="PRK09262.1"/>
    <property type="match status" value="1"/>
</dbReference>
<dbReference type="PANTHER" id="PTHR33254">
    <property type="entry name" value="4-HYDROXY-4-METHYL-2-OXOGLUTARATE ALDOLASE 3-RELATED"/>
    <property type="match status" value="1"/>
</dbReference>
<reference evidence="13 14" key="1">
    <citation type="submission" date="2023-10" db="EMBL/GenBank/DDBJ databases">
        <title>Niallia locisalis sp.nov. isolated from a salt pond sample.</title>
        <authorList>
            <person name="Li X.-J."/>
            <person name="Dong L."/>
        </authorList>
    </citation>
    <scope>NUCLEOTIDE SEQUENCE [LARGE SCALE GENOMIC DNA]</scope>
    <source>
        <strain evidence="13 14">DSM 29761</strain>
    </source>
</reference>
<dbReference type="PANTHER" id="PTHR33254:SF4">
    <property type="entry name" value="4-HYDROXY-4-METHYL-2-OXOGLUTARATE ALDOLASE 3-RELATED"/>
    <property type="match status" value="1"/>
</dbReference>
<dbReference type="EMBL" id="CP137640">
    <property type="protein sequence ID" value="WVX80947.1"/>
    <property type="molecule type" value="Genomic_DNA"/>
</dbReference>
<dbReference type="SUPFAM" id="SSF89562">
    <property type="entry name" value="RraA-like"/>
    <property type="match status" value="1"/>
</dbReference>
<gene>
    <name evidence="13" type="ORF">R4Z09_27645</name>
</gene>
<dbReference type="EC" id="4.1.1.112" evidence="6"/>
<name>A0ABZ2CG51_9BACI</name>
<dbReference type="Proteomes" id="UP001357223">
    <property type="component" value="Chromosome"/>
</dbReference>
<accession>A0ABZ2CG51</accession>
<keyword evidence="14" id="KW-1185">Reference proteome</keyword>
<organism evidence="13 14">
    <name type="scientific">Niallia oryzisoli</name>
    <dbReference type="NCBI Taxonomy" id="1737571"/>
    <lineage>
        <taxon>Bacteria</taxon>
        <taxon>Bacillati</taxon>
        <taxon>Bacillota</taxon>
        <taxon>Bacilli</taxon>
        <taxon>Bacillales</taxon>
        <taxon>Bacillaceae</taxon>
        <taxon>Niallia</taxon>
    </lineage>
</organism>
<sequence>MNVGVNVAKLSKDVKLLEQRYIDLARSYSPATLLEASEKKGALSSGIKPISKHFRICGPALPVSSPPGDNLMLHEAITLARPGDVLVVETSREYEAGYWGDIMTHAALERGIQGIVIDGCVRDYDDIIQANFPVFSRGLCIRGTTKKGGGTINDPIKIGEVTISTGDLIVGNSDGVVVIPKEKVPVVLNNAKKREDLEKVIREEIKKGKTTMDIYGWKPSKN</sequence>
<dbReference type="EC" id="4.1.3.17" evidence="5"/>
<evidence type="ECO:0000256" key="6">
    <source>
        <dbReference type="ARBA" id="ARBA00012947"/>
    </source>
</evidence>
<evidence type="ECO:0000256" key="7">
    <source>
        <dbReference type="ARBA" id="ARBA00016549"/>
    </source>
</evidence>
<dbReference type="CDD" id="cd16841">
    <property type="entry name" value="RraA_family"/>
    <property type="match status" value="1"/>
</dbReference>
<comment type="function">
    <text evidence="8">Catalyzes the aldol cleavage of 4-hydroxy-4-methyl-2-oxoglutarate (HMG) into 2 molecules of pyruvate. Also contains a secondary oxaloacetate (OAA) decarboxylase activity due to the common pyruvate enolate transition state formed following C-C bond cleavage in the retro-aldol and decarboxylation reactions.</text>
</comment>
<evidence type="ECO:0000313" key="14">
    <source>
        <dbReference type="Proteomes" id="UP001357223"/>
    </source>
</evidence>
<evidence type="ECO:0000256" key="2">
    <source>
        <dbReference type="ARBA" id="ARBA00001968"/>
    </source>
</evidence>
<evidence type="ECO:0000256" key="12">
    <source>
        <dbReference type="ARBA" id="ARBA00047973"/>
    </source>
</evidence>
<evidence type="ECO:0000256" key="9">
    <source>
        <dbReference type="ARBA" id="ARBA00029596"/>
    </source>
</evidence>
<protein>
    <recommendedName>
        <fullName evidence="7">Putative 4-hydroxy-4-methyl-2-oxoglutarate aldolase</fullName>
        <ecNumber evidence="6">4.1.1.112</ecNumber>
        <ecNumber evidence="5">4.1.3.17</ecNumber>
    </recommendedName>
    <alternativeName>
        <fullName evidence="11">Oxaloacetate decarboxylase</fullName>
    </alternativeName>
    <alternativeName>
        <fullName evidence="9">Regulator of ribonuclease activity homolog</fullName>
    </alternativeName>
    <alternativeName>
        <fullName evidence="10">RraA-like protein</fullName>
    </alternativeName>
</protein>
<comment type="catalytic activity">
    <reaction evidence="12">
        <text>oxaloacetate + H(+) = pyruvate + CO2</text>
        <dbReference type="Rhea" id="RHEA:15641"/>
        <dbReference type="ChEBI" id="CHEBI:15361"/>
        <dbReference type="ChEBI" id="CHEBI:15378"/>
        <dbReference type="ChEBI" id="CHEBI:16452"/>
        <dbReference type="ChEBI" id="CHEBI:16526"/>
        <dbReference type="EC" id="4.1.1.112"/>
    </reaction>
</comment>
<evidence type="ECO:0000256" key="8">
    <source>
        <dbReference type="ARBA" id="ARBA00025046"/>
    </source>
</evidence>
<dbReference type="RefSeq" id="WP_338449877.1">
    <property type="nucleotide sequence ID" value="NZ_CP137640.1"/>
</dbReference>
<dbReference type="InterPro" id="IPR036704">
    <property type="entry name" value="RraA/RraA-like_sf"/>
</dbReference>
<proteinExistence type="inferred from homology"/>
<dbReference type="Gene3D" id="3.50.30.40">
    <property type="entry name" value="Ribonuclease E inhibitor RraA/RraA-like"/>
    <property type="match status" value="1"/>
</dbReference>
<evidence type="ECO:0000256" key="1">
    <source>
        <dbReference type="ARBA" id="ARBA00001342"/>
    </source>
</evidence>
<comment type="cofactor">
    <cofactor evidence="2">
        <name>a divalent metal cation</name>
        <dbReference type="ChEBI" id="CHEBI:60240"/>
    </cofactor>
</comment>
<evidence type="ECO:0000256" key="5">
    <source>
        <dbReference type="ARBA" id="ARBA00012213"/>
    </source>
</evidence>
<comment type="similarity">
    <text evidence="3">Belongs to the class II aldolase/RraA-like family.</text>
</comment>
<dbReference type="Pfam" id="PF03737">
    <property type="entry name" value="RraA-like"/>
    <property type="match status" value="1"/>
</dbReference>
<evidence type="ECO:0000313" key="13">
    <source>
        <dbReference type="EMBL" id="WVX80947.1"/>
    </source>
</evidence>
<comment type="catalytic activity">
    <reaction evidence="1">
        <text>4-hydroxy-4-methyl-2-oxoglutarate = 2 pyruvate</text>
        <dbReference type="Rhea" id="RHEA:22748"/>
        <dbReference type="ChEBI" id="CHEBI:15361"/>
        <dbReference type="ChEBI" id="CHEBI:58276"/>
        <dbReference type="EC" id="4.1.3.17"/>
    </reaction>
</comment>
<evidence type="ECO:0000256" key="4">
    <source>
        <dbReference type="ARBA" id="ARBA00011233"/>
    </source>
</evidence>
<comment type="subunit">
    <text evidence="4">Homotrimer.</text>
</comment>